<sequence length="85" mass="9737">MEVQEGYETVGLLLPFWVIANNPHILTYYQECGCRPDFKKRPYRILLNGDKVTANPPREIRTDNIGEVVTSLCRCGAPLQLQDEE</sequence>
<proteinExistence type="predicted"/>
<accession>A0A419DF35</accession>
<gene>
    <name evidence="1" type="ORF">C4544_01970</name>
</gene>
<dbReference type="Proteomes" id="UP000285655">
    <property type="component" value="Unassembled WGS sequence"/>
</dbReference>
<dbReference type="EMBL" id="QZJW01000012">
    <property type="protein sequence ID" value="RJO61741.1"/>
    <property type="molecule type" value="Genomic_DNA"/>
</dbReference>
<reference evidence="1 2" key="1">
    <citation type="journal article" date="2017" name="ISME J.">
        <title>Energy and carbon metabolisms in a deep terrestrial subsurface fluid microbial community.</title>
        <authorList>
            <person name="Momper L."/>
            <person name="Jungbluth S.P."/>
            <person name="Lee M.D."/>
            <person name="Amend J.P."/>
        </authorList>
    </citation>
    <scope>NUCLEOTIDE SEQUENCE [LARGE SCALE GENOMIC DNA]</scope>
    <source>
        <strain evidence="1">SURF_29</strain>
    </source>
</reference>
<comment type="caution">
    <text evidence="1">The sequence shown here is derived from an EMBL/GenBank/DDBJ whole genome shotgun (WGS) entry which is preliminary data.</text>
</comment>
<dbReference type="AlphaFoldDB" id="A0A419DF35"/>
<evidence type="ECO:0000313" key="1">
    <source>
        <dbReference type="EMBL" id="RJO61741.1"/>
    </source>
</evidence>
<organism evidence="1 2">
    <name type="scientific">candidate division WS5 bacterium</name>
    <dbReference type="NCBI Taxonomy" id="2093353"/>
    <lineage>
        <taxon>Bacteria</taxon>
        <taxon>candidate division WS5</taxon>
    </lineage>
</organism>
<name>A0A419DF35_9BACT</name>
<protein>
    <submittedName>
        <fullName evidence="1">Uncharacterized protein</fullName>
    </submittedName>
</protein>
<evidence type="ECO:0000313" key="2">
    <source>
        <dbReference type="Proteomes" id="UP000285655"/>
    </source>
</evidence>